<dbReference type="EMBL" id="CATQJL010000112">
    <property type="protein sequence ID" value="CAJ0594889.1"/>
    <property type="molecule type" value="Genomic_DNA"/>
</dbReference>
<name>A0AA36M068_CYLNA</name>
<keyword evidence="1" id="KW-1133">Transmembrane helix</keyword>
<keyword evidence="1" id="KW-0812">Transmembrane</keyword>
<evidence type="ECO:0000313" key="2">
    <source>
        <dbReference type="EMBL" id="CAJ0594889.1"/>
    </source>
</evidence>
<dbReference type="Proteomes" id="UP001176961">
    <property type="component" value="Unassembled WGS sequence"/>
</dbReference>
<accession>A0AA36M068</accession>
<gene>
    <name evidence="2" type="ORF">CYNAS_LOCUS6872</name>
</gene>
<dbReference type="AlphaFoldDB" id="A0AA36M068"/>
<protein>
    <submittedName>
        <fullName evidence="2">Uncharacterized protein</fullName>
    </submittedName>
</protein>
<evidence type="ECO:0000256" key="1">
    <source>
        <dbReference type="SAM" id="Phobius"/>
    </source>
</evidence>
<comment type="caution">
    <text evidence="2">The sequence shown here is derived from an EMBL/GenBank/DDBJ whole genome shotgun (WGS) entry which is preliminary data.</text>
</comment>
<sequence length="57" mass="6650">MRIFNLFYLLLTILVIFSVVNVAEGGFGKKLKKKLKKVAKKVFKYIPGHKITYTKEF</sequence>
<keyword evidence="1" id="KW-0472">Membrane</keyword>
<proteinExistence type="predicted"/>
<keyword evidence="3" id="KW-1185">Reference proteome</keyword>
<reference evidence="2" key="1">
    <citation type="submission" date="2023-07" db="EMBL/GenBank/DDBJ databases">
        <authorList>
            <consortium name="CYATHOMIX"/>
        </authorList>
    </citation>
    <scope>NUCLEOTIDE SEQUENCE</scope>
    <source>
        <strain evidence="2">N/A</strain>
    </source>
</reference>
<feature type="transmembrane region" description="Helical" evidence="1">
    <location>
        <begin position="6"/>
        <end position="27"/>
    </location>
</feature>
<organism evidence="2 3">
    <name type="scientific">Cylicocyclus nassatus</name>
    <name type="common">Nematode worm</name>
    <dbReference type="NCBI Taxonomy" id="53992"/>
    <lineage>
        <taxon>Eukaryota</taxon>
        <taxon>Metazoa</taxon>
        <taxon>Ecdysozoa</taxon>
        <taxon>Nematoda</taxon>
        <taxon>Chromadorea</taxon>
        <taxon>Rhabditida</taxon>
        <taxon>Rhabditina</taxon>
        <taxon>Rhabditomorpha</taxon>
        <taxon>Strongyloidea</taxon>
        <taxon>Strongylidae</taxon>
        <taxon>Cylicocyclus</taxon>
    </lineage>
</organism>
<evidence type="ECO:0000313" key="3">
    <source>
        <dbReference type="Proteomes" id="UP001176961"/>
    </source>
</evidence>